<gene>
    <name evidence="1" type="ORF">H0G86_010695</name>
</gene>
<dbReference type="EMBL" id="CP075869">
    <property type="protein sequence ID" value="QYT03746.1"/>
    <property type="molecule type" value="Genomic_DNA"/>
</dbReference>
<protein>
    <submittedName>
        <fullName evidence="1">Uncharacterized protein</fullName>
    </submittedName>
</protein>
<organism evidence="1 2">
    <name type="scientific">Trichoderma simmonsii</name>
    <dbReference type="NCBI Taxonomy" id="1491479"/>
    <lineage>
        <taxon>Eukaryota</taxon>
        <taxon>Fungi</taxon>
        <taxon>Dikarya</taxon>
        <taxon>Ascomycota</taxon>
        <taxon>Pezizomycotina</taxon>
        <taxon>Sordariomycetes</taxon>
        <taxon>Hypocreomycetidae</taxon>
        <taxon>Hypocreales</taxon>
        <taxon>Hypocreaceae</taxon>
        <taxon>Trichoderma</taxon>
    </lineage>
</organism>
<evidence type="ECO:0000313" key="2">
    <source>
        <dbReference type="Proteomes" id="UP000826661"/>
    </source>
</evidence>
<sequence>MNRPLIPRNNVFESSDGAILARVTALLAQDTASQRRQLCQFLREQPRRVPLDSLLPKIGLRHKLELIEELHKRLQKDFGTSERPFHFSNIQIAALCLMSVETLQDLRQDATSIMGVSTLHYHLSFRM</sequence>
<proteinExistence type="predicted"/>
<dbReference type="AlphaFoldDB" id="A0A8G0LPZ5"/>
<accession>A0A8G0LPZ5</accession>
<evidence type="ECO:0000313" key="1">
    <source>
        <dbReference type="EMBL" id="QYT03746.1"/>
    </source>
</evidence>
<name>A0A8G0LPZ5_9HYPO</name>
<keyword evidence="2" id="KW-1185">Reference proteome</keyword>
<dbReference type="Proteomes" id="UP000826661">
    <property type="component" value="Chromosome VI"/>
</dbReference>
<reference evidence="1 2" key="1">
    <citation type="journal article" date="2021" name="BMC Genomics">
        <title>Telomere-to-telomere genome assembly of asparaginase-producing Trichoderma simmonsii.</title>
        <authorList>
            <person name="Chung D."/>
            <person name="Kwon Y.M."/>
            <person name="Yang Y."/>
        </authorList>
    </citation>
    <scope>NUCLEOTIDE SEQUENCE [LARGE SCALE GENOMIC DNA]</scope>
    <source>
        <strain evidence="1 2">GH-Sj1</strain>
    </source>
</reference>